<keyword evidence="2" id="KW-1185">Reference proteome</keyword>
<dbReference type="KEGG" id="nfl:COO91_01775"/>
<sequence>MWSFKSSLLGIYYQYVSPYANSDRLRRFNRFIAIKTVELCLYQ</sequence>
<dbReference type="RefSeq" id="WP_339382266.1">
    <property type="nucleotide sequence ID" value="NZ_CAWNNC010000001.1"/>
</dbReference>
<protein>
    <submittedName>
        <fullName evidence="1">Uncharacterized protein</fullName>
    </submittedName>
</protein>
<evidence type="ECO:0000313" key="1">
    <source>
        <dbReference type="EMBL" id="AUB35882.1"/>
    </source>
</evidence>
<accession>A0A2K8SKC1</accession>
<reference evidence="1 2" key="1">
    <citation type="submission" date="2017-11" db="EMBL/GenBank/DDBJ databases">
        <title>Complete genome of a free-living desiccation-tolerant cyanobacterium and its photosynthetic adaptation to extreme terrestrial habitat.</title>
        <authorList>
            <person name="Shang J."/>
        </authorList>
    </citation>
    <scope>NUCLEOTIDE SEQUENCE [LARGE SCALE GENOMIC DNA]</scope>
    <source>
        <strain evidence="1 2">CCNUN1</strain>
    </source>
</reference>
<dbReference type="AlphaFoldDB" id="A0A2K8SKC1"/>
<proteinExistence type="predicted"/>
<organism evidence="1 2">
    <name type="scientific">Nostoc flagelliforme CCNUN1</name>
    <dbReference type="NCBI Taxonomy" id="2038116"/>
    <lineage>
        <taxon>Bacteria</taxon>
        <taxon>Bacillati</taxon>
        <taxon>Cyanobacteriota</taxon>
        <taxon>Cyanophyceae</taxon>
        <taxon>Nostocales</taxon>
        <taxon>Nostocaceae</taxon>
        <taxon>Nostoc</taxon>
    </lineage>
</organism>
<dbReference type="EMBL" id="CP024785">
    <property type="protein sequence ID" value="AUB35882.1"/>
    <property type="molecule type" value="Genomic_DNA"/>
</dbReference>
<gene>
    <name evidence="1" type="ORF">COO91_01775</name>
</gene>
<evidence type="ECO:0000313" key="2">
    <source>
        <dbReference type="Proteomes" id="UP000232003"/>
    </source>
</evidence>
<name>A0A2K8SKC1_9NOSO</name>
<dbReference type="Proteomes" id="UP000232003">
    <property type="component" value="Chromosome"/>
</dbReference>